<dbReference type="GeneID" id="100487796"/>
<dbReference type="AGR" id="Xenbase:XB-GENE-29099375"/>
<keyword evidence="1" id="KW-0472">Membrane</keyword>
<reference evidence="3" key="1">
    <citation type="submission" date="2025-08" db="UniProtKB">
        <authorList>
            <consortium name="RefSeq"/>
        </authorList>
    </citation>
    <scope>IDENTIFICATION</scope>
    <source>
        <strain evidence="3">Nigerian</strain>
        <tissue evidence="3">Liver and blood</tissue>
    </source>
</reference>
<accession>A0A8J1IPC1</accession>
<evidence type="ECO:0000256" key="1">
    <source>
        <dbReference type="SAM" id="Phobius"/>
    </source>
</evidence>
<evidence type="ECO:0000313" key="4">
    <source>
        <dbReference type="Xenbase" id="XB-GENE-29099375"/>
    </source>
</evidence>
<dbReference type="PANTHER" id="PTHR14907:SF8">
    <property type="entry name" value="SUPPRESSOR APC DOMAIN-CONTAINING PROTEIN 1 ISOFORM X1"/>
    <property type="match status" value="1"/>
</dbReference>
<dbReference type="Pfam" id="PF11414">
    <property type="entry name" value="Suppressor_APC"/>
    <property type="match status" value="1"/>
</dbReference>
<dbReference type="RefSeq" id="XP_031747438.1">
    <property type="nucleotide sequence ID" value="XM_031891578.1"/>
</dbReference>
<keyword evidence="1" id="KW-0812">Transmembrane</keyword>
<dbReference type="Proteomes" id="UP000008143">
    <property type="component" value="Chromosome 8"/>
</dbReference>
<name>A0A8J1IPC1_XENTR</name>
<keyword evidence="1" id="KW-1133">Transmembrane helix</keyword>
<dbReference type="InterPro" id="IPR026828">
    <property type="entry name" value="SAPC2_1/2"/>
</dbReference>
<protein>
    <submittedName>
        <fullName evidence="3">Suppressor APC domain-containing protein 1 isoform X2</fullName>
    </submittedName>
</protein>
<dbReference type="Xenbase" id="XB-GENE-29099375">
    <property type="gene designation" value="sapcd1"/>
</dbReference>
<sequence>MQERKRRARREYQEKDRVYFHNRKFICSMAVAAYTILILPLQSSREALTFYLWLRRMKELEQERDALLDGLQLVDKAREWYRDKLREAEQHKKLQCDMDLPMVPPPPLLGSSLMVQIQEVNRFLSYLISPPEKVSRRHPSCTTTTCDTLNTLKYQNELLNRELSMQSERLWKLQRENTALYRELEERHPPRATFI</sequence>
<dbReference type="CTD" id="401251"/>
<gene>
    <name evidence="3 4" type="primary">sapcd1</name>
</gene>
<organism evidence="2 3">
    <name type="scientific">Xenopus tropicalis</name>
    <name type="common">Western clawed frog</name>
    <name type="synonym">Silurana tropicalis</name>
    <dbReference type="NCBI Taxonomy" id="8364"/>
    <lineage>
        <taxon>Eukaryota</taxon>
        <taxon>Metazoa</taxon>
        <taxon>Chordata</taxon>
        <taxon>Craniata</taxon>
        <taxon>Vertebrata</taxon>
        <taxon>Euteleostomi</taxon>
        <taxon>Amphibia</taxon>
        <taxon>Batrachia</taxon>
        <taxon>Anura</taxon>
        <taxon>Pipoidea</taxon>
        <taxon>Pipidae</taxon>
        <taxon>Xenopodinae</taxon>
        <taxon>Xenopus</taxon>
        <taxon>Silurana</taxon>
    </lineage>
</organism>
<dbReference type="AlphaFoldDB" id="A0A8J1IPC1"/>
<dbReference type="PANTHER" id="PTHR14907">
    <property type="entry name" value="FI14130P"/>
    <property type="match status" value="1"/>
</dbReference>
<feature type="transmembrane region" description="Helical" evidence="1">
    <location>
        <begin position="25"/>
        <end position="42"/>
    </location>
</feature>
<keyword evidence="2" id="KW-1185">Reference proteome</keyword>
<evidence type="ECO:0000313" key="3">
    <source>
        <dbReference type="RefSeq" id="XP_031747438.1"/>
    </source>
</evidence>
<proteinExistence type="predicted"/>
<evidence type="ECO:0000313" key="2">
    <source>
        <dbReference type="Proteomes" id="UP000008143"/>
    </source>
</evidence>